<evidence type="ECO:0000256" key="5">
    <source>
        <dbReference type="PROSITE-ProRule" id="PRU00560"/>
    </source>
</evidence>
<evidence type="ECO:0000313" key="8">
    <source>
        <dbReference type="EMBL" id="KAJ2926880.1"/>
    </source>
</evidence>
<protein>
    <recommendedName>
        <fullName evidence="7">UvrD-like helicase ATP-binding domain-containing protein</fullName>
    </recommendedName>
</protein>
<keyword evidence="4 5" id="KW-0067">ATP-binding</keyword>
<dbReference type="InterPro" id="IPR011990">
    <property type="entry name" value="TPR-like_helical_dom_sf"/>
</dbReference>
<dbReference type="InterPro" id="IPR014016">
    <property type="entry name" value="UvrD-like_ATP-bd"/>
</dbReference>
<dbReference type="InterPro" id="IPR014017">
    <property type="entry name" value="DNA_helicase_UvrD-like_C"/>
</dbReference>
<dbReference type="PANTHER" id="PTHR21529">
    <property type="entry name" value="MAMMARY TURMOR VIRUS RECEPTOR HOMOLOG 1, 2 MTVR1, 2"/>
    <property type="match status" value="1"/>
</dbReference>
<feature type="domain" description="UvrD-like helicase ATP-binding" evidence="7">
    <location>
        <begin position="409"/>
        <end position="769"/>
    </location>
</feature>
<dbReference type="OrthoDB" id="3156807at2759"/>
<evidence type="ECO:0000256" key="4">
    <source>
        <dbReference type="ARBA" id="ARBA00022840"/>
    </source>
</evidence>
<dbReference type="Pfam" id="PF13361">
    <property type="entry name" value="UvrD_C"/>
    <property type="match status" value="1"/>
</dbReference>
<proteinExistence type="predicted"/>
<dbReference type="SUPFAM" id="SSF48452">
    <property type="entry name" value="TPR-like"/>
    <property type="match status" value="1"/>
</dbReference>
<gene>
    <name evidence="8" type="ORF">H1R20_g10209</name>
</gene>
<dbReference type="InterPro" id="IPR027417">
    <property type="entry name" value="P-loop_NTPase"/>
</dbReference>
<name>A0A9W8J282_9AGAR</name>
<dbReference type="InterPro" id="IPR039904">
    <property type="entry name" value="TRANK1"/>
</dbReference>
<dbReference type="GO" id="GO:0004386">
    <property type="term" value="F:helicase activity"/>
    <property type="evidence" value="ECO:0007669"/>
    <property type="project" value="UniProtKB-UniRule"/>
</dbReference>
<keyword evidence="3 5" id="KW-0347">Helicase</keyword>
<keyword evidence="2 5" id="KW-0378">Hydrolase</keyword>
<feature type="non-terminal residue" evidence="8">
    <location>
        <position position="1963"/>
    </location>
</feature>
<dbReference type="Gene3D" id="3.40.50.300">
    <property type="entry name" value="P-loop containing nucleotide triphosphate hydrolases"/>
    <property type="match status" value="2"/>
</dbReference>
<dbReference type="GO" id="GO:0005524">
    <property type="term" value="F:ATP binding"/>
    <property type="evidence" value="ECO:0007669"/>
    <property type="project" value="UniProtKB-UniRule"/>
</dbReference>
<reference evidence="8" key="1">
    <citation type="submission" date="2022-06" db="EMBL/GenBank/DDBJ databases">
        <title>Genome Sequence of Candolleomyces eurysporus.</title>
        <authorList>
            <person name="Buettner E."/>
        </authorList>
    </citation>
    <scope>NUCLEOTIDE SEQUENCE</scope>
    <source>
        <strain evidence="8">VTCC 930004</strain>
    </source>
</reference>
<keyword evidence="9" id="KW-1185">Reference proteome</keyword>
<evidence type="ECO:0000313" key="9">
    <source>
        <dbReference type="Proteomes" id="UP001140091"/>
    </source>
</evidence>
<sequence>MEPEARNAPPERWLPSLCSQLSGAQSVREVQAILDGLGASSLSNSQVENVLRQLLNATEHKQLLELVLAYIDDVDEADAEGIVVGKKQKQFQQMKAHETKSLSQQDLSRLNVTEPWTKEEASCNAEVLLDMLKGTLSQYLDLLRDPSVCLSIQNLFVVLTHPNTGNHKQTGPQRANDPPVEEAPVDPAPVAYPSVQPMKAALYFESAPGLGEWRILISTRADRELRKARRGDTKFFKSVIKKIVHLSKGRFHKDNQRRLNHLDVQVPVYEAKLPDDHRRLVYQIDCIPEYDKDLERQVVKIFGIYTRAQIEKDKRFWDSIGYQLSQRGEEYRHRCTFREEAYQKGDGAIPPAEFHLQDLEQEASGSNTVPVLPEEDLEEIHSLLVLEKFVTLSKELLYSIFADLEVAHVFNVTPQEKEIIEHPNSCYVLGRSGTGKTTTMLFKMLGIERAYTQHSAALSVAKPRQIFVTQSRVLATRVEEYFLKLLESLAAGKKSNEDLKEMAEQKKVQPEGEEALYDVDDDVMWKAGLPKKFSLLQDEHFPLFLTFERLCQLLEGDIENAVGITSNSKRQLITYDAFLDQYWPHFPQGLTKNLDPALVFNEFLGVIKGSEQSLDHATGYLDLTGYRNLSHRTQHLFANQRDRIYSLFQAYMKQKKQRSEIDSADRTHRILKAFDATGIPGRKIDYLCVDEAQDNLLIDAMVLRSLCRNPNGLFWAGDTAQTIAIGSSFRFNDLKAFLYRFEQRREQGERGITQSELRTFQLAVNYRSHAGIVRCATAIVELITHFWPYAIDSLAPERGIVDGAKPVFYSGWDTNTVEYKQFLSGKPGEQIEFGARQCILVRDDAAKAELRKQVGDIGLILTLYESKGLEFDDVVLYKFFEDSTVDLVQWRVVLNLVKVPRGQSIYAPRFDEERHAGVCSELKFLYVAITRSRKNLWIIDCSDKAEPMKMLWESKGYIHSYVPGGDVPRLAQKSDPEEWATAGRTLFTNRRYLQAMHAFERAGRAREAKISYTYSLRDTARSIRVISKENITAKRNALCSVAESFLKCAQDSKGKERRVFFHNAAECFEEAGSCGDSMDDYERAARAYKDAKEYNTAVRLYKKTEMFDEAVHIIKNHRQEVNKGLANNVEEVARLFYFKKKDFKKARSLFESDEEQLEYLRDNILLDDCHAAVLAKLGRHKEAAEIHMEEGRTMEAIDTLLDHKENKESKRQANDWIFQGLWENTSFSRKIEDTDAAALEFLRRASKVSKDAKLLSPTRKDELELFQSLRKPDGASTFRRLAYRFLGRGDKHQTVLCFDHYFINFPSTLEITNADMVTILEDFGQYCRSFRDLILCLDVTDEDTQRLFNFRPVPIGNAYRVRTKTWLCEQITDASTKLQVLERDDEFITVSNNELQHFLQAVLWQRLEQRILNENSLCHRIQVFTPCLPFVMNRECHRANCPRHHVNYQELTQDWFNRQIRIHLLQILIYHVYLGIPTPKDRDRTIQDRRREGTVYVVPELYHCLRAADRSFISAGIVFFQHIVDKKINIDINVLCHLAEFLAGSVILARVRFNLHYVVLPRGWILALLRQIVMKEPDTMLLDRLLLSMKSLLEGLVKGGEEAIGYNIRNRNLQDEIFQMLQVLQETGKHHSFRRFATARSWGGMFGAVETSCTMSHLDEMVQLCSIEKPKPQKPPSEGIRRVFFKNLEDVPVVLSTSPLNAQAKPFVPSTLELRVNVERGSNSTVEGQGGDAAEVEQPEADVTDLVDSRNIVDSLASTAAPLSVEHISQEQKGVALCLLKKYRQRARNQKLEKKKTPTQKDCDSYFEACLELALDRKKMQWPHGFYYRKLYLGLVPHLLACIKGVGSYAFSAKAKAKKRYRGDEKQDYDGMHKTTNEIVAILKGCKNLGSRLDPSSEVHKKRDIEGLKQLVREVEELVNRVPLGTSLNIHTHLQLAIKGILREPKPIKAKPKPELNVEDDLV</sequence>
<dbReference type="PANTHER" id="PTHR21529:SF4">
    <property type="entry name" value="TPR AND ANKYRIN REPEAT-CONTAINING PROTEIN 1"/>
    <property type="match status" value="1"/>
</dbReference>
<dbReference type="Pfam" id="PF00580">
    <property type="entry name" value="UvrD-helicase"/>
    <property type="match status" value="1"/>
</dbReference>
<feature type="region of interest" description="Disordered" evidence="6">
    <location>
        <begin position="163"/>
        <end position="182"/>
    </location>
</feature>
<dbReference type="EMBL" id="JANBPK010001043">
    <property type="protein sequence ID" value="KAJ2926880.1"/>
    <property type="molecule type" value="Genomic_DNA"/>
</dbReference>
<comment type="caution">
    <text evidence="8">The sequence shown here is derived from an EMBL/GenBank/DDBJ whole genome shotgun (WGS) entry which is preliminary data.</text>
</comment>
<evidence type="ECO:0000256" key="1">
    <source>
        <dbReference type="ARBA" id="ARBA00022741"/>
    </source>
</evidence>
<organism evidence="8 9">
    <name type="scientific">Candolleomyces eurysporus</name>
    <dbReference type="NCBI Taxonomy" id="2828524"/>
    <lineage>
        <taxon>Eukaryota</taxon>
        <taxon>Fungi</taxon>
        <taxon>Dikarya</taxon>
        <taxon>Basidiomycota</taxon>
        <taxon>Agaricomycotina</taxon>
        <taxon>Agaricomycetes</taxon>
        <taxon>Agaricomycetidae</taxon>
        <taxon>Agaricales</taxon>
        <taxon>Agaricineae</taxon>
        <taxon>Psathyrellaceae</taxon>
        <taxon>Candolleomyces</taxon>
    </lineage>
</organism>
<feature type="compositionally biased region" description="Polar residues" evidence="6">
    <location>
        <begin position="163"/>
        <end position="173"/>
    </location>
</feature>
<accession>A0A9W8J282</accession>
<dbReference type="PROSITE" id="PS51198">
    <property type="entry name" value="UVRD_HELICASE_ATP_BIND"/>
    <property type="match status" value="1"/>
</dbReference>
<dbReference type="SUPFAM" id="SSF52540">
    <property type="entry name" value="P-loop containing nucleoside triphosphate hydrolases"/>
    <property type="match status" value="1"/>
</dbReference>
<evidence type="ECO:0000259" key="7">
    <source>
        <dbReference type="PROSITE" id="PS51198"/>
    </source>
</evidence>
<evidence type="ECO:0000256" key="6">
    <source>
        <dbReference type="SAM" id="MobiDB-lite"/>
    </source>
</evidence>
<dbReference type="Proteomes" id="UP001140091">
    <property type="component" value="Unassembled WGS sequence"/>
</dbReference>
<keyword evidence="1 5" id="KW-0547">Nucleotide-binding</keyword>
<evidence type="ECO:0000256" key="2">
    <source>
        <dbReference type="ARBA" id="ARBA00022801"/>
    </source>
</evidence>
<dbReference type="GO" id="GO:0016787">
    <property type="term" value="F:hydrolase activity"/>
    <property type="evidence" value="ECO:0007669"/>
    <property type="project" value="UniProtKB-UniRule"/>
</dbReference>
<feature type="binding site" evidence="5">
    <location>
        <begin position="430"/>
        <end position="437"/>
    </location>
    <ligand>
        <name>ATP</name>
        <dbReference type="ChEBI" id="CHEBI:30616"/>
    </ligand>
</feature>
<evidence type="ECO:0000256" key="3">
    <source>
        <dbReference type="ARBA" id="ARBA00022806"/>
    </source>
</evidence>